<evidence type="ECO:0000256" key="1">
    <source>
        <dbReference type="SAM" id="MobiDB-lite"/>
    </source>
</evidence>
<keyword evidence="3" id="KW-1185">Reference proteome</keyword>
<dbReference type="RefSeq" id="WP_188518098.1">
    <property type="nucleotide sequence ID" value="NZ_BMES01000002.1"/>
</dbReference>
<dbReference type="Proteomes" id="UP000603912">
    <property type="component" value="Unassembled WGS sequence"/>
</dbReference>
<feature type="compositionally biased region" description="Polar residues" evidence="1">
    <location>
        <begin position="17"/>
        <end position="30"/>
    </location>
</feature>
<sequence length="71" mass="7205">MMALTREARTLPVLASSAATKQSTGTSLHPSTVIPGLVPGIHALGSGVDGRGKPGHDGEEPGQQIHKGLRA</sequence>
<name>A0A917I8F5_9HYPH</name>
<dbReference type="EMBL" id="BMES01000002">
    <property type="protein sequence ID" value="GGH21029.1"/>
    <property type="molecule type" value="Genomic_DNA"/>
</dbReference>
<reference evidence="2" key="2">
    <citation type="submission" date="2020-09" db="EMBL/GenBank/DDBJ databases">
        <authorList>
            <person name="Sun Q."/>
            <person name="Zhou Y."/>
        </authorList>
    </citation>
    <scope>NUCLEOTIDE SEQUENCE</scope>
    <source>
        <strain evidence="2">CGMCC 1.12214</strain>
    </source>
</reference>
<proteinExistence type="predicted"/>
<organism evidence="2 3">
    <name type="scientific">Alsobacter metallidurans</name>
    <dbReference type="NCBI Taxonomy" id="340221"/>
    <lineage>
        <taxon>Bacteria</taxon>
        <taxon>Pseudomonadati</taxon>
        <taxon>Pseudomonadota</taxon>
        <taxon>Alphaproteobacteria</taxon>
        <taxon>Hyphomicrobiales</taxon>
        <taxon>Alsobacteraceae</taxon>
        <taxon>Alsobacter</taxon>
    </lineage>
</organism>
<feature type="compositionally biased region" description="Basic and acidic residues" evidence="1">
    <location>
        <begin position="50"/>
        <end position="59"/>
    </location>
</feature>
<gene>
    <name evidence="2" type="ORF">GCM10007036_25010</name>
</gene>
<comment type="caution">
    <text evidence="2">The sequence shown here is derived from an EMBL/GenBank/DDBJ whole genome shotgun (WGS) entry which is preliminary data.</text>
</comment>
<feature type="region of interest" description="Disordered" evidence="1">
    <location>
        <begin position="1"/>
        <end position="71"/>
    </location>
</feature>
<reference evidence="2" key="1">
    <citation type="journal article" date="2014" name="Int. J. Syst. Evol. Microbiol.">
        <title>Complete genome sequence of Corynebacterium casei LMG S-19264T (=DSM 44701T), isolated from a smear-ripened cheese.</title>
        <authorList>
            <consortium name="US DOE Joint Genome Institute (JGI-PGF)"/>
            <person name="Walter F."/>
            <person name="Albersmeier A."/>
            <person name="Kalinowski J."/>
            <person name="Ruckert C."/>
        </authorList>
    </citation>
    <scope>NUCLEOTIDE SEQUENCE</scope>
    <source>
        <strain evidence="2">CGMCC 1.12214</strain>
    </source>
</reference>
<accession>A0A917I8F5</accession>
<evidence type="ECO:0000313" key="2">
    <source>
        <dbReference type="EMBL" id="GGH21029.1"/>
    </source>
</evidence>
<protein>
    <submittedName>
        <fullName evidence="2">Uncharacterized protein</fullName>
    </submittedName>
</protein>
<dbReference type="AlphaFoldDB" id="A0A917I8F5"/>
<evidence type="ECO:0000313" key="3">
    <source>
        <dbReference type="Proteomes" id="UP000603912"/>
    </source>
</evidence>